<dbReference type="Proteomes" id="UP000215884">
    <property type="component" value="Chromosome"/>
</dbReference>
<keyword evidence="3" id="KW-1185">Reference proteome</keyword>
<dbReference type="InterPro" id="IPR002645">
    <property type="entry name" value="STAS_dom"/>
</dbReference>
<dbReference type="SUPFAM" id="SSF52091">
    <property type="entry name" value="SpoIIaa-like"/>
    <property type="match status" value="1"/>
</dbReference>
<dbReference type="EMBL" id="CP029426">
    <property type="protein sequence ID" value="AWL99619.1"/>
    <property type="molecule type" value="Genomic_DNA"/>
</dbReference>
<accession>A0A2U8PPC9</accession>
<dbReference type="RefSeq" id="WP_094895292.1">
    <property type="nucleotide sequence ID" value="NZ_CP029426.2"/>
</dbReference>
<name>A0A2U8PPC9_9BRAD</name>
<dbReference type="PROSITE" id="PS50801">
    <property type="entry name" value="STAS"/>
    <property type="match status" value="1"/>
</dbReference>
<dbReference type="InterPro" id="IPR036513">
    <property type="entry name" value="STAS_dom_sf"/>
</dbReference>
<protein>
    <submittedName>
        <fullName evidence="2">STAS domain-containing protein</fullName>
    </submittedName>
</protein>
<proteinExistence type="predicted"/>
<evidence type="ECO:0000259" key="1">
    <source>
        <dbReference type="PROSITE" id="PS50801"/>
    </source>
</evidence>
<dbReference type="Gene3D" id="3.30.750.24">
    <property type="entry name" value="STAS domain"/>
    <property type="match status" value="1"/>
</dbReference>
<feature type="domain" description="STAS" evidence="1">
    <location>
        <begin position="12"/>
        <end position="107"/>
    </location>
</feature>
<gene>
    <name evidence="2" type="ORF">CIT40_05960</name>
</gene>
<dbReference type="PANTHER" id="PTHR35849">
    <property type="entry name" value="BLR2341 PROTEIN"/>
    <property type="match status" value="1"/>
</dbReference>
<evidence type="ECO:0000313" key="3">
    <source>
        <dbReference type="Proteomes" id="UP000215884"/>
    </source>
</evidence>
<organism evidence="2 3">
    <name type="scientific">Bradyrhizobium amphicarpaeae</name>
    <dbReference type="NCBI Taxonomy" id="1404768"/>
    <lineage>
        <taxon>Bacteria</taxon>
        <taxon>Pseudomonadati</taxon>
        <taxon>Pseudomonadota</taxon>
        <taxon>Alphaproteobacteria</taxon>
        <taxon>Hyphomicrobiales</taxon>
        <taxon>Nitrobacteraceae</taxon>
        <taxon>Bradyrhizobium</taxon>
    </lineage>
</organism>
<dbReference type="AlphaFoldDB" id="A0A2U8PPC9"/>
<reference evidence="2 3" key="1">
    <citation type="journal article" date="2017" name="Syst. Appl. Microbiol.">
        <title>Soybeans inoculated with root zone soils of Canadian native legumes harbour diverse and novel Bradyrhizobium spp. that possess agricultural potential.</title>
        <authorList>
            <person name="Bromfield E.S.P."/>
            <person name="Cloutier S."/>
            <person name="Tambong J.T."/>
            <person name="Tran Thi T.V."/>
        </authorList>
    </citation>
    <scope>NUCLEOTIDE SEQUENCE [LARGE SCALE GENOMIC DNA]</scope>
    <source>
        <strain evidence="2 3">39S1MB</strain>
    </source>
</reference>
<evidence type="ECO:0000313" key="2">
    <source>
        <dbReference type="EMBL" id="AWL99619.1"/>
    </source>
</evidence>
<dbReference type="KEGG" id="brq:CIT40_05960"/>
<dbReference type="Pfam" id="PF13466">
    <property type="entry name" value="STAS_2"/>
    <property type="match status" value="1"/>
</dbReference>
<dbReference type="OrthoDB" id="8239788at2"/>
<reference evidence="2 3" key="2">
    <citation type="journal article" date="2019" name="Int. J. Syst. Evol. Microbiol.">
        <title>Description and complete genome sequence of Bradyrhizobium amphicarpaeae sp. nov., harbouring photosystem and nitrogen-fixation genes.</title>
        <authorList>
            <person name="Bromfield E.S.P."/>
            <person name="Cloutier S."/>
            <person name="Nguyen H.D.T."/>
        </authorList>
    </citation>
    <scope>NUCLEOTIDE SEQUENCE [LARGE SCALE GENOMIC DNA]</scope>
    <source>
        <strain evidence="2 3">39S1MB</strain>
    </source>
</reference>
<dbReference type="InterPro" id="IPR058548">
    <property type="entry name" value="MlaB-like_STAS"/>
</dbReference>
<dbReference type="InterPro" id="IPR052746">
    <property type="entry name" value="MlaB_ABC_Transporter"/>
</dbReference>
<sequence length="107" mass="11964">MALNPTEPRWSLRLPADCSIAAIRNVYELIREAFSRQERLEIDCSSVDKADVTSIQLLLSTAKTGQAQGRPVVLTSFSQSLRNTLRRAGFTSEAMIDQHFPQKKDGI</sequence>
<dbReference type="PANTHER" id="PTHR35849:SF2">
    <property type="entry name" value="BLR2341 PROTEIN"/>
    <property type="match status" value="1"/>
</dbReference>